<feature type="transmembrane region" description="Helical" evidence="1">
    <location>
        <begin position="61"/>
        <end position="82"/>
    </location>
</feature>
<sequence>MGQPQQKQPSFLVELVFNIVIPSLILMKFSGEGVLGPVYGLIIALLFPLCYGLWDSVVRRKLNLFSVLGLVSVLLTGGIGLLELDPKYIAIKEAAIPAIIGAVVWASQYTRFPLVRTLLLNPKVMDTEKLEQHLAQHQQTDAFKHTLHRAGIGVTGSFFLSATLNYVLARMIVVSPAGTEAFNQEIGRMTALSFPVIVLPTMIILLGSIFYLFWKIKRLTGESIESFIRDKE</sequence>
<dbReference type="OrthoDB" id="188353at2"/>
<dbReference type="EMBL" id="PIPQ01000007">
    <property type="protein sequence ID" value="RUO39064.1"/>
    <property type="molecule type" value="Genomic_DNA"/>
</dbReference>
<keyword evidence="3" id="KW-1185">Reference proteome</keyword>
<reference evidence="2 3" key="1">
    <citation type="journal article" date="2011" name="Front. Microbiol.">
        <title>Genomic signatures of strain selection and enhancement in Bacillus atrophaeus var. globigii, a historical biowarfare simulant.</title>
        <authorList>
            <person name="Gibbons H.S."/>
            <person name="Broomall S.M."/>
            <person name="McNew L.A."/>
            <person name="Daligault H."/>
            <person name="Chapman C."/>
            <person name="Bruce D."/>
            <person name="Karavis M."/>
            <person name="Krepps M."/>
            <person name="McGregor P.A."/>
            <person name="Hong C."/>
            <person name="Park K.H."/>
            <person name="Akmal A."/>
            <person name="Feldman A."/>
            <person name="Lin J.S."/>
            <person name="Chang W.E."/>
            <person name="Higgs B.W."/>
            <person name="Demirev P."/>
            <person name="Lindquist J."/>
            <person name="Liem A."/>
            <person name="Fochler E."/>
            <person name="Read T.D."/>
            <person name="Tapia R."/>
            <person name="Johnson S."/>
            <person name="Bishop-Lilly K.A."/>
            <person name="Detter C."/>
            <person name="Han C."/>
            <person name="Sozhamannan S."/>
            <person name="Rosenzweig C.N."/>
            <person name="Skowronski E.W."/>
        </authorList>
    </citation>
    <scope>NUCLEOTIDE SEQUENCE [LARGE SCALE GENOMIC DNA]</scope>
    <source>
        <strain evidence="2 3">AIT1</strain>
    </source>
</reference>
<dbReference type="InterPro" id="IPR016870">
    <property type="entry name" value="UCP028137"/>
</dbReference>
<dbReference type="PIRSF" id="PIRSF028137">
    <property type="entry name" value="UCP028137"/>
    <property type="match status" value="1"/>
</dbReference>
<dbReference type="Proteomes" id="UP000286976">
    <property type="component" value="Unassembled WGS sequence"/>
</dbReference>
<evidence type="ECO:0000313" key="2">
    <source>
        <dbReference type="EMBL" id="RUO39064.1"/>
    </source>
</evidence>
<proteinExistence type="predicted"/>
<evidence type="ECO:0000313" key="3">
    <source>
        <dbReference type="Proteomes" id="UP000286976"/>
    </source>
</evidence>
<feature type="transmembrane region" description="Helical" evidence="1">
    <location>
        <begin position="150"/>
        <end position="172"/>
    </location>
</feature>
<keyword evidence="1" id="KW-0472">Membrane</keyword>
<keyword evidence="1" id="KW-1133">Transmembrane helix</keyword>
<dbReference type="AlphaFoldDB" id="A0A432WZ31"/>
<comment type="caution">
    <text evidence="2">The sequence shown here is derived from an EMBL/GenBank/DDBJ whole genome shotgun (WGS) entry which is preliminary data.</text>
</comment>
<evidence type="ECO:0000256" key="1">
    <source>
        <dbReference type="SAM" id="Phobius"/>
    </source>
</evidence>
<feature type="transmembrane region" description="Helical" evidence="1">
    <location>
        <begin position="192"/>
        <end position="214"/>
    </location>
</feature>
<feature type="transmembrane region" description="Helical" evidence="1">
    <location>
        <begin position="88"/>
        <end position="106"/>
    </location>
</feature>
<organism evidence="2 3">
    <name type="scientific">Aliidiomarina taiwanensis</name>
    <dbReference type="NCBI Taxonomy" id="946228"/>
    <lineage>
        <taxon>Bacteria</taxon>
        <taxon>Pseudomonadati</taxon>
        <taxon>Pseudomonadota</taxon>
        <taxon>Gammaproteobacteria</taxon>
        <taxon>Alteromonadales</taxon>
        <taxon>Idiomarinaceae</taxon>
        <taxon>Aliidiomarina</taxon>
    </lineage>
</organism>
<name>A0A432WZ31_9GAMM</name>
<dbReference type="RefSeq" id="WP_126757942.1">
    <property type="nucleotide sequence ID" value="NZ_PIPQ01000007.1"/>
</dbReference>
<accession>A0A432WZ31</accession>
<feature type="transmembrane region" description="Helical" evidence="1">
    <location>
        <begin position="36"/>
        <end position="54"/>
    </location>
</feature>
<dbReference type="NCBIfam" id="NF041646">
    <property type="entry name" value="VC0807_fam"/>
    <property type="match status" value="1"/>
</dbReference>
<gene>
    <name evidence="2" type="ORF">CWE15_10005</name>
</gene>
<protein>
    <submittedName>
        <fullName evidence="2">MFS transporter</fullName>
    </submittedName>
</protein>
<keyword evidence="1" id="KW-0812">Transmembrane</keyword>